<keyword evidence="4" id="KW-0436">Ligase</keyword>
<dbReference type="Gene3D" id="2.30.38.10">
    <property type="entry name" value="Luciferase, Domain 3"/>
    <property type="match status" value="1"/>
</dbReference>
<sequence length="729" mass="81608">MAITLRISNPMANPANLYNLSKFSLFGSAIPPLGHFPCRLKLRFDHPRTVRVSCCSPQFHTPKVRKCCPSLESAMLPNVKHSNSSDWKAVPDIWKTASERYGDRVAVVDPYHNPPSEFTYKQLEQEILCFSEGLRVIGVNPEDKLALFADNSCRWLIADQGIMATGAINVVRGSKSPIEVLLQIYTHSESKALVVDNPDFFNKLTEDFIKKANVQFVVLLWDDKSSLNITEGQNMPIYNYLEIIDMGKKSRSSLLSSSKNENYTYEEIRSDDVGAIIYTSGTTGSPKGVMLTHGNFLHQIKNLWNFVPAQPGDRFLSVLPPWHVYERACEYFIFSNGAEQVYTNIKRLKEDLVQYQPQYLISVPLIYETLHSAIMKQLSSSSAVRKFVALNLIKLSLLYMEMKNISKGMILAKMKKHNSSILDSLEWFWARAVSTILWPIHRLANMLVYKKIRSAIAISKAGISGGGSLPDHIDKFFEAIGIVVQNGYGLTETSPVVSARKSTCNVLGTVGHPLKHTEIKIVDLKTSQVVPDGTHGIIKVRGPQVMKGYYKNPSATLNVLDEEGWFDTGDIGWIAPKNATGRSRLCGGMVVIVGRSKDTIVLSTGENVEPSELEEAALRSTLIQQIVVLGQDQRRLCALIVPNKDELLLASKELSTVTSDSSDLKMNIVNKLMRDELTKWTSECSFQIGPFLIIDEAFTVDNGLMTPTMKVRRDKITNLYSDQIAEIYR</sequence>
<dbReference type="InterPro" id="IPR000873">
    <property type="entry name" value="AMP-dep_synth/lig_dom"/>
</dbReference>
<comment type="catalytic activity">
    <reaction evidence="2">
        <text>(E)-4-coumarate + ATP + CoA = (E)-4-coumaroyl-CoA + AMP + diphosphate</text>
        <dbReference type="Rhea" id="RHEA:19641"/>
        <dbReference type="ChEBI" id="CHEBI:12876"/>
        <dbReference type="ChEBI" id="CHEBI:30616"/>
        <dbReference type="ChEBI" id="CHEBI:33019"/>
        <dbReference type="ChEBI" id="CHEBI:57287"/>
        <dbReference type="ChEBI" id="CHEBI:85008"/>
        <dbReference type="ChEBI" id="CHEBI:456215"/>
        <dbReference type="EC" id="6.2.1.12"/>
    </reaction>
    <physiologicalReaction direction="left-to-right" evidence="2">
        <dbReference type="Rhea" id="RHEA:19642"/>
    </physiologicalReaction>
</comment>
<dbReference type="Gene3D" id="3.40.50.12780">
    <property type="entry name" value="N-terminal domain of ligase-like"/>
    <property type="match status" value="1"/>
</dbReference>
<dbReference type="InterPro" id="IPR042099">
    <property type="entry name" value="ANL_N_sf"/>
</dbReference>
<dbReference type="InterPro" id="IPR045851">
    <property type="entry name" value="AMP-bd_C_sf"/>
</dbReference>
<evidence type="ECO:0000256" key="1">
    <source>
        <dbReference type="ARBA" id="ARBA00012959"/>
    </source>
</evidence>
<dbReference type="GO" id="GO:0106290">
    <property type="term" value="F:trans-cinnamate-CoA ligase activity"/>
    <property type="evidence" value="ECO:0007669"/>
    <property type="project" value="UniProtKB-ARBA"/>
</dbReference>
<dbReference type="PROSITE" id="PS00455">
    <property type="entry name" value="AMP_BINDING"/>
    <property type="match status" value="1"/>
</dbReference>
<gene>
    <name evidence="4" type="ORF">ZOSMA_5G02540</name>
</gene>
<comment type="caution">
    <text evidence="4">The sequence shown here is derived from an EMBL/GenBank/DDBJ whole genome shotgun (WGS) entry which is preliminary data.</text>
</comment>
<evidence type="ECO:0000259" key="3">
    <source>
        <dbReference type="Pfam" id="PF00501"/>
    </source>
</evidence>
<organism evidence="4 5">
    <name type="scientific">Zostera marina</name>
    <name type="common">Eelgrass</name>
    <dbReference type="NCBI Taxonomy" id="29655"/>
    <lineage>
        <taxon>Eukaryota</taxon>
        <taxon>Viridiplantae</taxon>
        <taxon>Streptophyta</taxon>
        <taxon>Embryophyta</taxon>
        <taxon>Tracheophyta</taxon>
        <taxon>Spermatophyta</taxon>
        <taxon>Magnoliopsida</taxon>
        <taxon>Liliopsida</taxon>
        <taxon>Zosteraceae</taxon>
        <taxon>Zostera</taxon>
    </lineage>
</organism>
<dbReference type="OMA" id="MEAKRIY"/>
<dbReference type="Gene3D" id="3.40.50.980">
    <property type="match status" value="1"/>
</dbReference>
<dbReference type="InterPro" id="IPR052987">
    <property type="entry name" value="Chloroplast_AMP-bd_Enzymes"/>
</dbReference>
<feature type="domain" description="AMP-dependent synthetase/ligase" evidence="3">
    <location>
        <begin position="96"/>
        <end position="550"/>
    </location>
</feature>
<dbReference type="EC" id="6.2.1.12" evidence="1"/>
<evidence type="ECO:0000256" key="2">
    <source>
        <dbReference type="ARBA" id="ARBA00034252"/>
    </source>
</evidence>
<dbReference type="EMBL" id="LFYR01001623">
    <property type="protein sequence ID" value="KMZ60386.1"/>
    <property type="molecule type" value="Genomic_DNA"/>
</dbReference>
<dbReference type="GO" id="GO:0009698">
    <property type="term" value="P:phenylpropanoid metabolic process"/>
    <property type="evidence" value="ECO:0007669"/>
    <property type="project" value="UniProtKB-ARBA"/>
</dbReference>
<dbReference type="Pfam" id="PF00501">
    <property type="entry name" value="AMP-binding"/>
    <property type="match status" value="1"/>
</dbReference>
<name>A0A0K9NUB0_ZOSMR</name>
<keyword evidence="5" id="KW-1185">Reference proteome</keyword>
<evidence type="ECO:0000313" key="5">
    <source>
        <dbReference type="Proteomes" id="UP000036987"/>
    </source>
</evidence>
<dbReference type="Proteomes" id="UP000036987">
    <property type="component" value="Unassembled WGS sequence"/>
</dbReference>
<dbReference type="Gene3D" id="3.30.300.30">
    <property type="match status" value="1"/>
</dbReference>
<dbReference type="STRING" id="29655.A0A0K9NUB0"/>
<proteinExistence type="predicted"/>
<protein>
    <recommendedName>
        <fullName evidence="1">4-coumarate--CoA ligase</fullName>
        <ecNumber evidence="1">6.2.1.12</ecNumber>
    </recommendedName>
</protein>
<evidence type="ECO:0000313" key="4">
    <source>
        <dbReference type="EMBL" id="KMZ60386.1"/>
    </source>
</evidence>
<dbReference type="OrthoDB" id="1700726at2759"/>
<dbReference type="AlphaFoldDB" id="A0A0K9NUB0"/>
<reference evidence="5" key="1">
    <citation type="journal article" date="2016" name="Nature">
        <title>The genome of the seagrass Zostera marina reveals angiosperm adaptation to the sea.</title>
        <authorList>
            <person name="Olsen J.L."/>
            <person name="Rouze P."/>
            <person name="Verhelst B."/>
            <person name="Lin Y.-C."/>
            <person name="Bayer T."/>
            <person name="Collen J."/>
            <person name="Dattolo E."/>
            <person name="De Paoli E."/>
            <person name="Dittami S."/>
            <person name="Maumus F."/>
            <person name="Michel G."/>
            <person name="Kersting A."/>
            <person name="Lauritano C."/>
            <person name="Lohaus R."/>
            <person name="Toepel M."/>
            <person name="Tonon T."/>
            <person name="Vanneste K."/>
            <person name="Amirebrahimi M."/>
            <person name="Brakel J."/>
            <person name="Bostroem C."/>
            <person name="Chovatia M."/>
            <person name="Grimwood J."/>
            <person name="Jenkins J.W."/>
            <person name="Jueterbock A."/>
            <person name="Mraz A."/>
            <person name="Stam W.T."/>
            <person name="Tice H."/>
            <person name="Bornberg-Bauer E."/>
            <person name="Green P.J."/>
            <person name="Pearson G.A."/>
            <person name="Procaccini G."/>
            <person name="Duarte C.M."/>
            <person name="Schmutz J."/>
            <person name="Reusch T.B.H."/>
            <person name="Van de Peer Y."/>
        </authorList>
    </citation>
    <scope>NUCLEOTIDE SEQUENCE [LARGE SCALE GENOMIC DNA]</scope>
    <source>
        <strain evidence="5">cv. Finnish</strain>
    </source>
</reference>
<accession>A0A0K9NUB0</accession>
<dbReference type="GO" id="GO:0016207">
    <property type="term" value="F:4-coumarate-CoA ligase activity"/>
    <property type="evidence" value="ECO:0007669"/>
    <property type="project" value="UniProtKB-EC"/>
</dbReference>
<dbReference type="Pfam" id="PF23562">
    <property type="entry name" value="AMP-binding_C_3"/>
    <property type="match status" value="1"/>
</dbReference>
<dbReference type="SUPFAM" id="SSF56801">
    <property type="entry name" value="Acetyl-CoA synthetase-like"/>
    <property type="match status" value="1"/>
</dbReference>
<dbReference type="PANTHER" id="PTHR43813">
    <property type="entry name" value="ACYL-ACTIVATING ENZYME 16, CHLOROPLASTIC-RELATED"/>
    <property type="match status" value="1"/>
</dbReference>
<dbReference type="InterPro" id="IPR020845">
    <property type="entry name" value="AMP-binding_CS"/>
</dbReference>
<dbReference type="PANTHER" id="PTHR43813:SF1">
    <property type="entry name" value="ACYL-ACTIVATING ENZYME 16, CHLOROPLASTIC-RELATED"/>
    <property type="match status" value="1"/>
</dbReference>